<evidence type="ECO:0000259" key="6">
    <source>
        <dbReference type="Pfam" id="PF01266"/>
    </source>
</evidence>
<evidence type="ECO:0000256" key="3">
    <source>
        <dbReference type="ARBA" id="ARBA00023002"/>
    </source>
</evidence>
<dbReference type="EC" id="1.4.3.19" evidence="5"/>
<dbReference type="AlphaFoldDB" id="A0A5C5UFV7"/>
<reference evidence="7 8" key="1">
    <citation type="submission" date="2019-08" db="EMBL/GenBank/DDBJ databases">
        <authorList>
            <person name="Lei W."/>
        </authorList>
    </citation>
    <scope>NUCLEOTIDE SEQUENCE [LARGE SCALE GENOMIC DNA]</scope>
    <source>
        <strain evidence="7 8">CCUG 58627</strain>
    </source>
</reference>
<sequence length="351" mass="37676">MNVSVIGGSIVGLACAYRLASAGCDVTMYAPEMPGTDGAGWVAGGMLGAYTEAWPGEQDMLFLGVAALDSWLHMGAELGGDMFTGEGTLITAVDEADAAEIATIREFVAGYYPDALRTVTRRELRVIEPSLRRGLRGGIVCDDECAVDNRIAMTSLARGCHELGVKWVRTVVEDVNEVPGERVVVAAGAGSEKLIGLPIREVKGEVLRLRRRSSSQEPPRRTIRARVHGRPVYLVPRDWGLAVGATEYEQGHDLEPTAGGVRQLLDDAALIFPGIDDYAFDEVIAGLRPYSPDNKPYIGAVDDRIIAACGHGRNGILLSALTADAVLAEIAGDPLPIMRLTDPHRFEKVEQ</sequence>
<feature type="domain" description="FAD dependent oxidoreductase" evidence="6">
    <location>
        <begin position="3"/>
        <end position="326"/>
    </location>
</feature>
<dbReference type="InterPro" id="IPR012727">
    <property type="entry name" value="Gly_oxidase_ThiO"/>
</dbReference>
<keyword evidence="2" id="KW-0784">Thiamine biosynthesis</keyword>
<dbReference type="EMBL" id="VOHM01000016">
    <property type="protein sequence ID" value="TWT24503.1"/>
    <property type="molecule type" value="Genomic_DNA"/>
</dbReference>
<dbReference type="Gene3D" id="3.30.9.10">
    <property type="entry name" value="D-Amino Acid Oxidase, subunit A, domain 2"/>
    <property type="match status" value="1"/>
</dbReference>
<evidence type="ECO:0000313" key="7">
    <source>
        <dbReference type="EMBL" id="TWT24503.1"/>
    </source>
</evidence>
<dbReference type="SUPFAM" id="SSF51905">
    <property type="entry name" value="FAD/NAD(P)-binding domain"/>
    <property type="match status" value="1"/>
</dbReference>
<dbReference type="PANTHER" id="PTHR13847">
    <property type="entry name" value="SARCOSINE DEHYDROGENASE-RELATED"/>
    <property type="match status" value="1"/>
</dbReference>
<dbReference type="Proteomes" id="UP000320791">
    <property type="component" value="Unassembled WGS sequence"/>
</dbReference>
<dbReference type="GO" id="GO:0050660">
    <property type="term" value="F:flavin adenine dinucleotide binding"/>
    <property type="evidence" value="ECO:0007669"/>
    <property type="project" value="InterPro"/>
</dbReference>
<comment type="caution">
    <text evidence="7">The sequence shown here is derived from an EMBL/GenBank/DDBJ whole genome shotgun (WGS) entry which is preliminary data.</text>
</comment>
<dbReference type="OrthoDB" id="3214401at2"/>
<dbReference type="InterPro" id="IPR006076">
    <property type="entry name" value="FAD-dep_OxRdtase"/>
</dbReference>
<dbReference type="GO" id="GO:0009228">
    <property type="term" value="P:thiamine biosynthetic process"/>
    <property type="evidence" value="ECO:0007669"/>
    <property type="project" value="UniProtKB-KW"/>
</dbReference>
<evidence type="ECO:0000256" key="2">
    <source>
        <dbReference type="ARBA" id="ARBA00022977"/>
    </source>
</evidence>
<name>A0A5C5UFV7_9CORY</name>
<protein>
    <recommendedName>
        <fullName evidence="5">glycine oxidase</fullName>
        <ecNumber evidence="5">1.4.3.19</ecNumber>
    </recommendedName>
</protein>
<dbReference type="RefSeq" id="WP_146324602.1">
    <property type="nucleotide sequence ID" value="NZ_BAABLR010000070.1"/>
</dbReference>
<dbReference type="NCBIfam" id="TIGR02352">
    <property type="entry name" value="thiamin_ThiO"/>
    <property type="match status" value="1"/>
</dbReference>
<evidence type="ECO:0000256" key="1">
    <source>
        <dbReference type="ARBA" id="ARBA00004948"/>
    </source>
</evidence>
<evidence type="ECO:0000256" key="5">
    <source>
        <dbReference type="ARBA" id="ARBA00050018"/>
    </source>
</evidence>
<dbReference type="GO" id="GO:0043799">
    <property type="term" value="F:glycine oxidase activity"/>
    <property type="evidence" value="ECO:0007669"/>
    <property type="project" value="UniProtKB-EC"/>
</dbReference>
<dbReference type="InterPro" id="IPR036188">
    <property type="entry name" value="FAD/NAD-bd_sf"/>
</dbReference>
<gene>
    <name evidence="7" type="primary">thiO</name>
    <name evidence="7" type="ORF">FRX94_07990</name>
</gene>
<evidence type="ECO:0000256" key="4">
    <source>
        <dbReference type="ARBA" id="ARBA00049872"/>
    </source>
</evidence>
<comment type="catalytic activity">
    <reaction evidence="4">
        <text>glycine + O2 + H2O = glyoxylate + H2O2 + NH4(+)</text>
        <dbReference type="Rhea" id="RHEA:11532"/>
        <dbReference type="ChEBI" id="CHEBI:15377"/>
        <dbReference type="ChEBI" id="CHEBI:15379"/>
        <dbReference type="ChEBI" id="CHEBI:16240"/>
        <dbReference type="ChEBI" id="CHEBI:28938"/>
        <dbReference type="ChEBI" id="CHEBI:36655"/>
        <dbReference type="ChEBI" id="CHEBI:57305"/>
        <dbReference type="EC" id="1.4.3.19"/>
    </reaction>
</comment>
<comment type="pathway">
    <text evidence="1">Cofactor biosynthesis; thiamine diphosphate biosynthesis.</text>
</comment>
<dbReference type="PANTHER" id="PTHR13847:SF289">
    <property type="entry name" value="GLYCINE OXIDASE"/>
    <property type="match status" value="1"/>
</dbReference>
<dbReference type="GO" id="GO:0005737">
    <property type="term" value="C:cytoplasm"/>
    <property type="evidence" value="ECO:0007669"/>
    <property type="project" value="TreeGrafter"/>
</dbReference>
<accession>A0A5C5UFV7</accession>
<dbReference type="UniPathway" id="UPA00060"/>
<dbReference type="SUPFAM" id="SSF54373">
    <property type="entry name" value="FAD-linked reductases, C-terminal domain"/>
    <property type="match status" value="1"/>
</dbReference>
<dbReference type="Gene3D" id="3.50.50.60">
    <property type="entry name" value="FAD/NAD(P)-binding domain"/>
    <property type="match status" value="1"/>
</dbReference>
<dbReference type="Pfam" id="PF01266">
    <property type="entry name" value="DAO"/>
    <property type="match status" value="1"/>
</dbReference>
<proteinExistence type="predicted"/>
<dbReference type="GO" id="GO:0009229">
    <property type="term" value="P:thiamine diphosphate biosynthetic process"/>
    <property type="evidence" value="ECO:0007669"/>
    <property type="project" value="UniProtKB-UniPathway"/>
</dbReference>
<keyword evidence="3 7" id="KW-0560">Oxidoreductase</keyword>
<keyword evidence="8" id="KW-1185">Reference proteome</keyword>
<organism evidence="7 8">
    <name type="scientific">Corynebacterium canis</name>
    <dbReference type="NCBI Taxonomy" id="679663"/>
    <lineage>
        <taxon>Bacteria</taxon>
        <taxon>Bacillati</taxon>
        <taxon>Actinomycetota</taxon>
        <taxon>Actinomycetes</taxon>
        <taxon>Mycobacteriales</taxon>
        <taxon>Corynebacteriaceae</taxon>
        <taxon>Corynebacterium</taxon>
    </lineage>
</organism>
<evidence type="ECO:0000313" key="8">
    <source>
        <dbReference type="Proteomes" id="UP000320791"/>
    </source>
</evidence>